<dbReference type="PROSITE" id="PS51257">
    <property type="entry name" value="PROKAR_LIPOPROTEIN"/>
    <property type="match status" value="1"/>
</dbReference>
<dbReference type="Proteomes" id="UP001432062">
    <property type="component" value="Chromosome"/>
</dbReference>
<organism evidence="2 3">
    <name type="scientific">Nocardia vinacea</name>
    <dbReference type="NCBI Taxonomy" id="96468"/>
    <lineage>
        <taxon>Bacteria</taxon>
        <taxon>Bacillati</taxon>
        <taxon>Actinomycetota</taxon>
        <taxon>Actinomycetes</taxon>
        <taxon>Mycobacteriales</taxon>
        <taxon>Nocardiaceae</taxon>
        <taxon>Nocardia</taxon>
    </lineage>
</organism>
<feature type="region of interest" description="Disordered" evidence="1">
    <location>
        <begin position="28"/>
        <end position="51"/>
    </location>
</feature>
<dbReference type="RefSeq" id="WP_329411908.1">
    <property type="nucleotide sequence ID" value="NZ_CP109441.1"/>
</dbReference>
<evidence type="ECO:0000313" key="2">
    <source>
        <dbReference type="EMBL" id="WUV47764.1"/>
    </source>
</evidence>
<name>A0ABZ1Z152_9NOCA</name>
<protein>
    <submittedName>
        <fullName evidence="2">DUF3558 domain-containing protein</fullName>
    </submittedName>
</protein>
<evidence type="ECO:0000256" key="1">
    <source>
        <dbReference type="SAM" id="MobiDB-lite"/>
    </source>
</evidence>
<dbReference type="EMBL" id="CP109441">
    <property type="protein sequence ID" value="WUV47764.1"/>
    <property type="molecule type" value="Genomic_DNA"/>
</dbReference>
<keyword evidence="3" id="KW-1185">Reference proteome</keyword>
<accession>A0ABZ1Z152</accession>
<dbReference type="InterPro" id="IPR024520">
    <property type="entry name" value="DUF3558"/>
</dbReference>
<dbReference type="Pfam" id="PF12079">
    <property type="entry name" value="DUF3558"/>
    <property type="match status" value="1"/>
</dbReference>
<sequence length="191" mass="19962">MISRGKSLLGAVLGVGAVVLLSGCGSSTDGDAKPVSTSASAGPSLAADVPHTYDPCKDVPQDVLDSEKLHGKDPANGDADGGVKWRGCAWVRSNGYAVSIRTTNLTIEVIRSRNFPEATEFTINGRRAISTRQFDGPYIKEACTLDVEMKGGSLEFNLNNPPSNRDTGSIDSCVLARGLAEKVVPSLPATA</sequence>
<reference evidence="2" key="1">
    <citation type="submission" date="2022-10" db="EMBL/GenBank/DDBJ databases">
        <title>The complete genomes of actinobacterial strains from the NBC collection.</title>
        <authorList>
            <person name="Joergensen T.S."/>
            <person name="Alvarez Arevalo M."/>
            <person name="Sterndorff E.B."/>
            <person name="Faurdal D."/>
            <person name="Vuksanovic O."/>
            <person name="Mourched A.-S."/>
            <person name="Charusanti P."/>
            <person name="Shaw S."/>
            <person name="Blin K."/>
            <person name="Weber T."/>
        </authorList>
    </citation>
    <scope>NUCLEOTIDE SEQUENCE</scope>
    <source>
        <strain evidence="2">NBC_01482</strain>
    </source>
</reference>
<gene>
    <name evidence="2" type="ORF">OG563_05910</name>
</gene>
<evidence type="ECO:0000313" key="3">
    <source>
        <dbReference type="Proteomes" id="UP001432062"/>
    </source>
</evidence>
<proteinExistence type="predicted"/>